<accession>A0A9P6AF72</accession>
<evidence type="ECO:0000313" key="2">
    <source>
        <dbReference type="EMBL" id="KAF9504800.1"/>
    </source>
</evidence>
<dbReference type="AlphaFoldDB" id="A0A9P6AF72"/>
<comment type="caution">
    <text evidence="2">The sequence shown here is derived from an EMBL/GenBank/DDBJ whole genome shotgun (WGS) entry which is preliminary data.</text>
</comment>
<feature type="region of interest" description="Disordered" evidence="1">
    <location>
        <begin position="102"/>
        <end position="139"/>
    </location>
</feature>
<organism evidence="2 3">
    <name type="scientific">Hydnum rufescens UP504</name>
    <dbReference type="NCBI Taxonomy" id="1448309"/>
    <lineage>
        <taxon>Eukaryota</taxon>
        <taxon>Fungi</taxon>
        <taxon>Dikarya</taxon>
        <taxon>Basidiomycota</taxon>
        <taxon>Agaricomycotina</taxon>
        <taxon>Agaricomycetes</taxon>
        <taxon>Cantharellales</taxon>
        <taxon>Hydnaceae</taxon>
        <taxon>Hydnum</taxon>
    </lineage>
</organism>
<sequence>MPMCSMPASIPEAQDRIGLQQSGSELTGRTSQEVNNTGGTFEYGVGDPRPRQHVQGIQIGRRLYQKSRSQGYGFPSSIYAVPHFYANLASAEERMASEPIPVEPMTNFQPDAKDTQSQDPTTAEIRRRGQQDIGTITTIPRIQEML</sequence>
<reference evidence="2" key="1">
    <citation type="journal article" date="2020" name="Nat. Commun.">
        <title>Large-scale genome sequencing of mycorrhizal fungi provides insights into the early evolution of symbiotic traits.</title>
        <authorList>
            <person name="Miyauchi S."/>
            <person name="Kiss E."/>
            <person name="Kuo A."/>
            <person name="Drula E."/>
            <person name="Kohler A."/>
            <person name="Sanchez-Garcia M."/>
            <person name="Morin E."/>
            <person name="Andreopoulos B."/>
            <person name="Barry K.W."/>
            <person name="Bonito G."/>
            <person name="Buee M."/>
            <person name="Carver A."/>
            <person name="Chen C."/>
            <person name="Cichocki N."/>
            <person name="Clum A."/>
            <person name="Culley D."/>
            <person name="Crous P.W."/>
            <person name="Fauchery L."/>
            <person name="Girlanda M."/>
            <person name="Hayes R.D."/>
            <person name="Keri Z."/>
            <person name="LaButti K."/>
            <person name="Lipzen A."/>
            <person name="Lombard V."/>
            <person name="Magnuson J."/>
            <person name="Maillard F."/>
            <person name="Murat C."/>
            <person name="Nolan M."/>
            <person name="Ohm R.A."/>
            <person name="Pangilinan J."/>
            <person name="Pereira M.F."/>
            <person name="Perotto S."/>
            <person name="Peter M."/>
            <person name="Pfister S."/>
            <person name="Riley R."/>
            <person name="Sitrit Y."/>
            <person name="Stielow J.B."/>
            <person name="Szollosi G."/>
            <person name="Zifcakova L."/>
            <person name="Stursova M."/>
            <person name="Spatafora J.W."/>
            <person name="Tedersoo L."/>
            <person name="Vaario L.M."/>
            <person name="Yamada A."/>
            <person name="Yan M."/>
            <person name="Wang P."/>
            <person name="Xu J."/>
            <person name="Bruns T."/>
            <person name="Baldrian P."/>
            <person name="Vilgalys R."/>
            <person name="Dunand C."/>
            <person name="Henrissat B."/>
            <person name="Grigoriev I.V."/>
            <person name="Hibbett D."/>
            <person name="Nagy L.G."/>
            <person name="Martin F.M."/>
        </authorList>
    </citation>
    <scope>NUCLEOTIDE SEQUENCE</scope>
    <source>
        <strain evidence="2">UP504</strain>
    </source>
</reference>
<evidence type="ECO:0000256" key="1">
    <source>
        <dbReference type="SAM" id="MobiDB-lite"/>
    </source>
</evidence>
<dbReference type="EMBL" id="MU129194">
    <property type="protein sequence ID" value="KAF9504800.1"/>
    <property type="molecule type" value="Genomic_DNA"/>
</dbReference>
<dbReference type="Proteomes" id="UP000886523">
    <property type="component" value="Unassembled WGS sequence"/>
</dbReference>
<keyword evidence="3" id="KW-1185">Reference proteome</keyword>
<feature type="compositionally biased region" description="Polar residues" evidence="1">
    <location>
        <begin position="23"/>
        <end position="39"/>
    </location>
</feature>
<protein>
    <submittedName>
        <fullName evidence="2">Uncharacterized protein</fullName>
    </submittedName>
</protein>
<feature type="region of interest" description="Disordered" evidence="1">
    <location>
        <begin position="23"/>
        <end position="52"/>
    </location>
</feature>
<name>A0A9P6AF72_9AGAM</name>
<evidence type="ECO:0000313" key="3">
    <source>
        <dbReference type="Proteomes" id="UP000886523"/>
    </source>
</evidence>
<gene>
    <name evidence="2" type="ORF">BS47DRAFT_1386149</name>
</gene>
<proteinExistence type="predicted"/>